<feature type="compositionally biased region" description="Low complexity" evidence="1">
    <location>
        <begin position="169"/>
        <end position="184"/>
    </location>
</feature>
<evidence type="ECO:0000256" key="1">
    <source>
        <dbReference type="SAM" id="MobiDB-lite"/>
    </source>
</evidence>
<sequence length="561" mass="61605">MDPYPIPSTPQDWANIVGQRQATADPYGLDISNIGPNALGSASKLKYEDWLLLRVLWQPTAGKATHKTIFGDKAGSELKAAADRQLAKEPWMQALKSQSHNPMQWSYMAAWKLNLAEIVKRVKCLRNLEEGKIYDDSDPFRLLVEPSDPRRRPHRNVVPPQYFGRGPGSSDRASSQSSSVSTSSAPYVSPTHTDRLAASSGAAGSLRGRDGASTPESGLSAEGRMINKHRPDEALVNMTLLLLLQGVCMPLLQQPSLQSYSWSIVHKQFSVSHPDPDDRNKRSKIMTARTDGYLQATRANQDLDSSDALAIIEVKPFRRFTVTSNQKAVQIQEGAEMAAWISTESTKGLLPTSPETKTYRRLLISQDYDQVFIIIAEYDDLYIQHIRGDSIKWPRLTPEASPSKKGRPGDDPRGGTSSDEDSRGRSKGATKPGFFSAFRSPSKAPGSSTQPASPPPAQTSTRLPSRSHPLPPVTPSKPGARPGETTPPQAPKQTTSTANVRADGRGFLRMIPFAAFDLNRWEDIEALIPLLYSLTSHLTGSDVSQTLRFQKSVPDRSRGSK</sequence>
<organism evidence="2 3">
    <name type="scientific">Fusarium floridanum</name>
    <dbReference type="NCBI Taxonomy" id="1325733"/>
    <lineage>
        <taxon>Eukaryota</taxon>
        <taxon>Fungi</taxon>
        <taxon>Dikarya</taxon>
        <taxon>Ascomycota</taxon>
        <taxon>Pezizomycotina</taxon>
        <taxon>Sordariomycetes</taxon>
        <taxon>Hypocreomycetidae</taxon>
        <taxon>Hypocreales</taxon>
        <taxon>Nectriaceae</taxon>
        <taxon>Fusarium</taxon>
        <taxon>Fusarium solani species complex</taxon>
    </lineage>
</organism>
<feature type="compositionally biased region" description="Low complexity" evidence="1">
    <location>
        <begin position="196"/>
        <end position="206"/>
    </location>
</feature>
<evidence type="ECO:0000313" key="3">
    <source>
        <dbReference type="Proteomes" id="UP000287972"/>
    </source>
</evidence>
<feature type="region of interest" description="Disordered" evidence="1">
    <location>
        <begin position="139"/>
        <end position="225"/>
    </location>
</feature>
<dbReference type="EMBL" id="NKCL01000355">
    <property type="protein sequence ID" value="RSL75344.1"/>
    <property type="molecule type" value="Genomic_DNA"/>
</dbReference>
<dbReference type="AlphaFoldDB" id="A0A428RCT0"/>
<feature type="region of interest" description="Disordered" evidence="1">
    <location>
        <begin position="393"/>
        <end position="501"/>
    </location>
</feature>
<evidence type="ECO:0000313" key="2">
    <source>
        <dbReference type="EMBL" id="RSL75344.1"/>
    </source>
</evidence>
<comment type="caution">
    <text evidence="2">The sequence shown here is derived from an EMBL/GenBank/DDBJ whole genome shotgun (WGS) entry which is preliminary data.</text>
</comment>
<proteinExistence type="predicted"/>
<dbReference type="Proteomes" id="UP000287972">
    <property type="component" value="Unassembled WGS sequence"/>
</dbReference>
<reference evidence="2 3" key="1">
    <citation type="submission" date="2017-06" db="EMBL/GenBank/DDBJ databases">
        <title>Comparative genomic analysis of Ambrosia Fusariam Clade fungi.</title>
        <authorList>
            <person name="Stajich J.E."/>
            <person name="Carrillo J."/>
            <person name="Kijimoto T."/>
            <person name="Eskalen A."/>
            <person name="O'Donnell K."/>
            <person name="Kasson M."/>
        </authorList>
    </citation>
    <scope>NUCLEOTIDE SEQUENCE [LARGE SCALE GENOMIC DNA]</scope>
    <source>
        <strain evidence="2 3">NRRL62606</strain>
    </source>
</reference>
<name>A0A428RCT0_9HYPO</name>
<gene>
    <name evidence="2" type="ORF">CEP51_010953</name>
</gene>
<protein>
    <submittedName>
        <fullName evidence="2">Uncharacterized protein</fullName>
    </submittedName>
</protein>
<keyword evidence="3" id="KW-1185">Reference proteome</keyword>
<accession>A0A428RCT0</accession>